<dbReference type="CDD" id="cd03390">
    <property type="entry name" value="PAP2_containing_1_like"/>
    <property type="match status" value="1"/>
</dbReference>
<dbReference type="PANTHER" id="PTHR10165:SF35">
    <property type="entry name" value="RE23632P"/>
    <property type="match status" value="1"/>
</dbReference>
<comment type="similarity">
    <text evidence="2">Belongs to the PA-phosphatase related phosphoesterase family.</text>
</comment>
<evidence type="ECO:0000256" key="2">
    <source>
        <dbReference type="ARBA" id="ARBA00008816"/>
    </source>
</evidence>
<protein>
    <submittedName>
        <fullName evidence="8">Pap2 superfamily protein</fullName>
    </submittedName>
</protein>
<comment type="subcellular location">
    <subcellularLocation>
        <location evidence="1">Membrane</location>
        <topology evidence="1">Multi-pass membrane protein</topology>
    </subcellularLocation>
</comment>
<evidence type="ECO:0000259" key="7">
    <source>
        <dbReference type="SMART" id="SM00014"/>
    </source>
</evidence>
<keyword evidence="9" id="KW-1185">Reference proteome</keyword>
<evidence type="ECO:0000256" key="6">
    <source>
        <dbReference type="SAM" id="Phobius"/>
    </source>
</evidence>
<accession>A0AAD5WSZ3</accession>
<dbReference type="AlphaFoldDB" id="A0AAD5WSZ3"/>
<name>A0AAD5WSZ3_9PEZI</name>
<dbReference type="Gene3D" id="1.20.144.10">
    <property type="entry name" value="Phosphatidic acid phosphatase type 2/haloperoxidase"/>
    <property type="match status" value="1"/>
</dbReference>
<dbReference type="EMBL" id="JAKWBI020000148">
    <property type="protein sequence ID" value="KAJ2901525.1"/>
    <property type="molecule type" value="Genomic_DNA"/>
</dbReference>
<dbReference type="InterPro" id="IPR043216">
    <property type="entry name" value="PAP-like"/>
</dbReference>
<evidence type="ECO:0000256" key="1">
    <source>
        <dbReference type="ARBA" id="ARBA00004141"/>
    </source>
</evidence>
<evidence type="ECO:0000256" key="3">
    <source>
        <dbReference type="ARBA" id="ARBA00022692"/>
    </source>
</evidence>
<gene>
    <name evidence="8" type="ORF">MKZ38_001710</name>
</gene>
<feature type="transmembrane region" description="Helical" evidence="6">
    <location>
        <begin position="142"/>
        <end position="161"/>
    </location>
</feature>
<sequence length="239" mass="26674">MFPHAEHERVPVVMNFVYALFVPWGVLILWLLATRASLHKHHVTYLSFLTSVLLASFLTDIIKNAVGRPRPDLISRCKPVEGTQTNVLVSIDVCTETGHHILHDGWRSFPSGHSSFSFSGLGYLALFFAGQLGIFKHGGGDLARSLVCLSPLLGALMIAISRCEDYRHDVYDVTAGSILGFSVAYWSYHRFWHKLRSRDCHEPLPPPSDDMAGYGRLVDEEEGGVPSRHGAYEMTVLPR</sequence>
<keyword evidence="5 6" id="KW-0472">Membrane</keyword>
<keyword evidence="4 6" id="KW-1133">Transmembrane helix</keyword>
<dbReference type="SUPFAM" id="SSF48317">
    <property type="entry name" value="Acid phosphatase/Vanadium-dependent haloperoxidase"/>
    <property type="match status" value="1"/>
</dbReference>
<evidence type="ECO:0000256" key="4">
    <source>
        <dbReference type="ARBA" id="ARBA00022989"/>
    </source>
</evidence>
<feature type="transmembrane region" description="Helical" evidence="6">
    <location>
        <begin position="12"/>
        <end position="33"/>
    </location>
</feature>
<dbReference type="InterPro" id="IPR036938">
    <property type="entry name" value="PAP2/HPO_sf"/>
</dbReference>
<dbReference type="GO" id="GO:0016020">
    <property type="term" value="C:membrane"/>
    <property type="evidence" value="ECO:0007669"/>
    <property type="project" value="UniProtKB-SubCell"/>
</dbReference>
<evidence type="ECO:0000256" key="5">
    <source>
        <dbReference type="ARBA" id="ARBA00023136"/>
    </source>
</evidence>
<feature type="transmembrane region" description="Helical" evidence="6">
    <location>
        <begin position="173"/>
        <end position="188"/>
    </location>
</feature>
<dbReference type="PANTHER" id="PTHR10165">
    <property type="entry name" value="LIPID PHOSPHATE PHOSPHATASE"/>
    <property type="match status" value="1"/>
</dbReference>
<reference evidence="8" key="1">
    <citation type="submission" date="2022-07" db="EMBL/GenBank/DDBJ databases">
        <title>Draft genome sequence of Zalerion maritima ATCC 34329, a (micro)plastics degrading marine fungus.</title>
        <authorList>
            <person name="Paco A."/>
            <person name="Goncalves M.F.M."/>
            <person name="Rocha-Santos T.A.P."/>
            <person name="Alves A."/>
        </authorList>
    </citation>
    <scope>NUCLEOTIDE SEQUENCE</scope>
    <source>
        <strain evidence="8">ATCC 34329</strain>
    </source>
</reference>
<feature type="transmembrane region" description="Helical" evidence="6">
    <location>
        <begin position="45"/>
        <end position="62"/>
    </location>
</feature>
<organism evidence="8 9">
    <name type="scientific">Zalerion maritima</name>
    <dbReference type="NCBI Taxonomy" id="339359"/>
    <lineage>
        <taxon>Eukaryota</taxon>
        <taxon>Fungi</taxon>
        <taxon>Dikarya</taxon>
        <taxon>Ascomycota</taxon>
        <taxon>Pezizomycotina</taxon>
        <taxon>Sordariomycetes</taxon>
        <taxon>Lulworthiomycetidae</taxon>
        <taxon>Lulworthiales</taxon>
        <taxon>Lulworthiaceae</taxon>
        <taxon>Zalerion</taxon>
    </lineage>
</organism>
<comment type="caution">
    <text evidence="8">The sequence shown here is derived from an EMBL/GenBank/DDBJ whole genome shotgun (WGS) entry which is preliminary data.</text>
</comment>
<dbReference type="Proteomes" id="UP001201980">
    <property type="component" value="Unassembled WGS sequence"/>
</dbReference>
<dbReference type="GO" id="GO:0006644">
    <property type="term" value="P:phospholipid metabolic process"/>
    <property type="evidence" value="ECO:0007669"/>
    <property type="project" value="InterPro"/>
</dbReference>
<dbReference type="GO" id="GO:0046839">
    <property type="term" value="P:phospholipid dephosphorylation"/>
    <property type="evidence" value="ECO:0007669"/>
    <property type="project" value="TreeGrafter"/>
</dbReference>
<feature type="domain" description="Phosphatidic acid phosphatase type 2/haloperoxidase" evidence="7">
    <location>
        <begin position="44"/>
        <end position="188"/>
    </location>
</feature>
<dbReference type="GO" id="GO:0008195">
    <property type="term" value="F:phosphatidate phosphatase activity"/>
    <property type="evidence" value="ECO:0007669"/>
    <property type="project" value="TreeGrafter"/>
</dbReference>
<dbReference type="SMART" id="SM00014">
    <property type="entry name" value="acidPPc"/>
    <property type="match status" value="1"/>
</dbReference>
<dbReference type="Pfam" id="PF01569">
    <property type="entry name" value="PAP2"/>
    <property type="match status" value="1"/>
</dbReference>
<evidence type="ECO:0000313" key="8">
    <source>
        <dbReference type="EMBL" id="KAJ2901525.1"/>
    </source>
</evidence>
<proteinExistence type="inferred from homology"/>
<dbReference type="InterPro" id="IPR000326">
    <property type="entry name" value="PAP2/HPO"/>
</dbReference>
<feature type="transmembrane region" description="Helical" evidence="6">
    <location>
        <begin position="116"/>
        <end position="135"/>
    </location>
</feature>
<keyword evidence="3 6" id="KW-0812">Transmembrane</keyword>
<evidence type="ECO:0000313" key="9">
    <source>
        <dbReference type="Proteomes" id="UP001201980"/>
    </source>
</evidence>